<dbReference type="AlphaFoldDB" id="A0A1X6MML5"/>
<organism evidence="2 3">
    <name type="scientific">Postia placenta MAD-698-R-SB12</name>
    <dbReference type="NCBI Taxonomy" id="670580"/>
    <lineage>
        <taxon>Eukaryota</taxon>
        <taxon>Fungi</taxon>
        <taxon>Dikarya</taxon>
        <taxon>Basidiomycota</taxon>
        <taxon>Agaricomycotina</taxon>
        <taxon>Agaricomycetes</taxon>
        <taxon>Polyporales</taxon>
        <taxon>Adustoporiaceae</taxon>
        <taxon>Rhodonia</taxon>
    </lineage>
</organism>
<feature type="compositionally biased region" description="Basic and acidic residues" evidence="1">
    <location>
        <begin position="25"/>
        <end position="40"/>
    </location>
</feature>
<name>A0A1X6MML5_9APHY</name>
<dbReference type="GeneID" id="36331950"/>
<feature type="region of interest" description="Disordered" evidence="1">
    <location>
        <begin position="21"/>
        <end position="45"/>
    </location>
</feature>
<dbReference type="EMBL" id="KZ110607">
    <property type="protein sequence ID" value="OSX57654.1"/>
    <property type="molecule type" value="Genomic_DNA"/>
</dbReference>
<dbReference type="RefSeq" id="XP_024334448.1">
    <property type="nucleotide sequence ID" value="XM_024487001.1"/>
</dbReference>
<sequence>MKCPSVWLWWNQTVMGTLSKARTRRGPDVELSRASKEMSKTSKSIARPCSASVRLRYTAHELQVYGQTSKYIETVAYL</sequence>
<keyword evidence="3" id="KW-1185">Reference proteome</keyword>
<gene>
    <name evidence="2" type="ORF">POSPLADRAFT_1155879</name>
</gene>
<accession>A0A1X6MML5</accession>
<reference evidence="2 3" key="1">
    <citation type="submission" date="2017-04" db="EMBL/GenBank/DDBJ databases">
        <title>Genome Sequence of the Model Brown-Rot Fungus Postia placenta SB12.</title>
        <authorList>
            <consortium name="DOE Joint Genome Institute"/>
            <person name="Gaskell J."/>
            <person name="Kersten P."/>
            <person name="Larrondo L.F."/>
            <person name="Canessa P."/>
            <person name="Martinez D."/>
            <person name="Hibbett D."/>
            <person name="Schmoll M."/>
            <person name="Kubicek C.P."/>
            <person name="Martinez A.T."/>
            <person name="Yadav J."/>
            <person name="Master E."/>
            <person name="Magnuson J.K."/>
            <person name="James T."/>
            <person name="Yaver D."/>
            <person name="Berka R."/>
            <person name="Labutti K."/>
            <person name="Lipzen A."/>
            <person name="Aerts A."/>
            <person name="Barry K."/>
            <person name="Henrissat B."/>
            <person name="Blanchette R."/>
            <person name="Grigoriev I."/>
            <person name="Cullen D."/>
        </authorList>
    </citation>
    <scope>NUCLEOTIDE SEQUENCE [LARGE SCALE GENOMIC DNA]</scope>
    <source>
        <strain evidence="2 3">MAD-698-R-SB12</strain>
    </source>
</reference>
<evidence type="ECO:0000313" key="2">
    <source>
        <dbReference type="EMBL" id="OSX57654.1"/>
    </source>
</evidence>
<evidence type="ECO:0000256" key="1">
    <source>
        <dbReference type="SAM" id="MobiDB-lite"/>
    </source>
</evidence>
<proteinExistence type="predicted"/>
<evidence type="ECO:0000313" key="3">
    <source>
        <dbReference type="Proteomes" id="UP000194127"/>
    </source>
</evidence>
<protein>
    <submittedName>
        <fullName evidence="2">Uncharacterized protein</fullName>
    </submittedName>
</protein>
<dbReference type="Proteomes" id="UP000194127">
    <property type="component" value="Unassembled WGS sequence"/>
</dbReference>